<accession>A0A1G8H270</accession>
<reference evidence="2" key="1">
    <citation type="submission" date="2016-10" db="EMBL/GenBank/DDBJ databases">
        <authorList>
            <person name="Varghese N."/>
            <person name="Submissions S."/>
        </authorList>
    </citation>
    <scope>NUCLEOTIDE SEQUENCE [LARGE SCALE GENOMIC DNA]</scope>
    <source>
        <strain evidence="2">DSM 8344</strain>
    </source>
</reference>
<protein>
    <submittedName>
        <fullName evidence="1">Uncharacterized protein</fullName>
    </submittedName>
</protein>
<sequence>MKTYNKPSIKYFELRVEESLAGVGSIPYIPENNRIIEMMLSDESWADFWLKILRK</sequence>
<dbReference type="Proteomes" id="UP000198656">
    <property type="component" value="Unassembled WGS sequence"/>
</dbReference>
<keyword evidence="2" id="KW-1185">Reference proteome</keyword>
<organism evidence="1 2">
    <name type="scientific">Desulfosporosinus hippei DSM 8344</name>
    <dbReference type="NCBI Taxonomy" id="1121419"/>
    <lineage>
        <taxon>Bacteria</taxon>
        <taxon>Bacillati</taxon>
        <taxon>Bacillota</taxon>
        <taxon>Clostridia</taxon>
        <taxon>Eubacteriales</taxon>
        <taxon>Desulfitobacteriaceae</taxon>
        <taxon>Desulfosporosinus</taxon>
    </lineage>
</organism>
<name>A0A1G8H270_9FIRM</name>
<evidence type="ECO:0000313" key="1">
    <source>
        <dbReference type="EMBL" id="SDI00600.1"/>
    </source>
</evidence>
<dbReference type="STRING" id="1121419.SAMN05443529_12423"/>
<evidence type="ECO:0000313" key="2">
    <source>
        <dbReference type="Proteomes" id="UP000198656"/>
    </source>
</evidence>
<dbReference type="AlphaFoldDB" id="A0A1G8H270"/>
<gene>
    <name evidence="1" type="ORF">SAMN05443529_12423</name>
</gene>
<dbReference type="EMBL" id="FNCP01000024">
    <property type="protein sequence ID" value="SDI00600.1"/>
    <property type="molecule type" value="Genomic_DNA"/>
</dbReference>
<dbReference type="RefSeq" id="WP_176786220.1">
    <property type="nucleotide sequence ID" value="NZ_FNCP01000024.1"/>
</dbReference>
<proteinExistence type="predicted"/>